<feature type="transmembrane region" description="Helical" evidence="2">
    <location>
        <begin position="166"/>
        <end position="186"/>
    </location>
</feature>
<feature type="compositionally biased region" description="Low complexity" evidence="1">
    <location>
        <begin position="79"/>
        <end position="93"/>
    </location>
</feature>
<dbReference type="KEGG" id="mfi:DSM1535_2081"/>
<feature type="transmembrane region" description="Helical" evidence="2">
    <location>
        <begin position="111"/>
        <end position="130"/>
    </location>
</feature>
<dbReference type="PATRIC" id="fig|2162.9.peg.2147"/>
<feature type="transmembrane region" description="Helical" evidence="2">
    <location>
        <begin position="6"/>
        <end position="25"/>
    </location>
</feature>
<accession>A0A090I4X7</accession>
<dbReference type="Pfam" id="PF09874">
    <property type="entry name" value="DUF2101"/>
    <property type="match status" value="1"/>
</dbReference>
<dbReference type="InterPro" id="IPR018663">
    <property type="entry name" value="DUF2101_membrane"/>
</dbReference>
<proteinExistence type="predicted"/>
<sequence>MGVFSKFGDLIIGFFSILGAVILSIPKIPQKLRNIDRGQIKDKIDTEKLNEKVSRVKDNLDTKNYQSAPTPPSERKVPENNSETTETSQSSPSDVLLISTPFTSKEKEDTIFRLQLLSSGFLILSVIYLFNFLSIIVYGILGVLLAGYIIYLLFNRVKVMYGSEFPAYRDFFLMYLAVGIILVTVGNNSALVTAFSLSYFPSLTILIFAIVAVAVVYLLFRIRYHRDFTYGVVIETGEKMAYVKVEYDIRSNVKPDIYVVENDYGASDGDTVKLKTEKKIFSNSGNKPIRIMETVNKV</sequence>
<feature type="transmembrane region" description="Helical" evidence="2">
    <location>
        <begin position="136"/>
        <end position="154"/>
    </location>
</feature>
<feature type="transmembrane region" description="Helical" evidence="2">
    <location>
        <begin position="198"/>
        <end position="220"/>
    </location>
</feature>
<evidence type="ECO:0000256" key="2">
    <source>
        <dbReference type="SAM" id="Phobius"/>
    </source>
</evidence>
<evidence type="ECO:0000256" key="1">
    <source>
        <dbReference type="SAM" id="MobiDB-lite"/>
    </source>
</evidence>
<protein>
    <recommendedName>
        <fullName evidence="4">DUF2101 domain-containing protein</fullName>
    </recommendedName>
</protein>
<evidence type="ECO:0000313" key="3">
    <source>
        <dbReference type="EMBL" id="CEA14404.1"/>
    </source>
</evidence>
<dbReference type="EMBL" id="LN515531">
    <property type="protein sequence ID" value="CEA14404.1"/>
    <property type="molecule type" value="Genomic_DNA"/>
</dbReference>
<evidence type="ECO:0008006" key="4">
    <source>
        <dbReference type="Google" id="ProtNLM"/>
    </source>
</evidence>
<dbReference type="AlphaFoldDB" id="A0A090I4X7"/>
<reference evidence="3" key="1">
    <citation type="submission" date="2014-08" db="EMBL/GenBank/DDBJ databases">
        <authorList>
            <person name="Wibberg D."/>
        </authorList>
    </citation>
    <scope>NUCLEOTIDE SEQUENCE</scope>
</reference>
<name>A0A090I4X7_METFO</name>
<keyword evidence="2" id="KW-0472">Membrane</keyword>
<keyword evidence="2" id="KW-0812">Transmembrane</keyword>
<gene>
    <name evidence="3" type="ORF">DSM1535_2081</name>
</gene>
<feature type="region of interest" description="Disordered" evidence="1">
    <location>
        <begin position="60"/>
        <end position="94"/>
    </location>
</feature>
<keyword evidence="2" id="KW-1133">Transmembrane helix</keyword>
<dbReference type="RefSeq" id="WP_048073440.1">
    <property type="nucleotide sequence ID" value="NZ_DAISQW010000022.1"/>
</dbReference>
<organism evidence="3">
    <name type="scientific">Methanobacterium formicicum</name>
    <dbReference type="NCBI Taxonomy" id="2162"/>
    <lineage>
        <taxon>Archaea</taxon>
        <taxon>Methanobacteriati</taxon>
        <taxon>Methanobacteriota</taxon>
        <taxon>Methanomada group</taxon>
        <taxon>Methanobacteria</taxon>
        <taxon>Methanobacteriales</taxon>
        <taxon>Methanobacteriaceae</taxon>
        <taxon>Methanobacterium</taxon>
    </lineage>
</organism>